<keyword evidence="3" id="KW-1185">Reference proteome</keyword>
<dbReference type="InterPro" id="IPR012870">
    <property type="entry name" value="DUF1666"/>
</dbReference>
<dbReference type="AlphaFoldDB" id="A0AAN7K661"/>
<proteinExistence type="predicted"/>
<evidence type="ECO:0000313" key="2">
    <source>
        <dbReference type="EMBL" id="KAK4762568.1"/>
    </source>
</evidence>
<reference evidence="2 3" key="1">
    <citation type="journal article" date="2023" name="Hortic Res">
        <title>Pangenome of water caltrop reveals structural variations and asymmetric subgenome divergence after allopolyploidization.</title>
        <authorList>
            <person name="Zhang X."/>
            <person name="Chen Y."/>
            <person name="Wang L."/>
            <person name="Yuan Y."/>
            <person name="Fang M."/>
            <person name="Shi L."/>
            <person name="Lu R."/>
            <person name="Comes H.P."/>
            <person name="Ma Y."/>
            <person name="Chen Y."/>
            <person name="Huang G."/>
            <person name="Zhou Y."/>
            <person name="Zheng Z."/>
            <person name="Qiu Y."/>
        </authorList>
    </citation>
    <scope>NUCLEOTIDE SEQUENCE [LARGE SCALE GENOMIC DNA]</scope>
    <source>
        <strain evidence="2">F231</strain>
    </source>
</reference>
<keyword evidence="1" id="KW-0732">Signal</keyword>
<protein>
    <submittedName>
        <fullName evidence="2">Uncharacterized protein</fullName>
    </submittedName>
</protein>
<evidence type="ECO:0000313" key="3">
    <source>
        <dbReference type="Proteomes" id="UP001346149"/>
    </source>
</evidence>
<evidence type="ECO:0000256" key="1">
    <source>
        <dbReference type="SAM" id="SignalP"/>
    </source>
</evidence>
<dbReference type="Proteomes" id="UP001346149">
    <property type="component" value="Unassembled WGS sequence"/>
</dbReference>
<name>A0AAN7K661_TRANT</name>
<dbReference type="PANTHER" id="PTHR46741:SF4">
    <property type="entry name" value="FINGER FYVE DOMAIN PROTEIN, PUTATIVE (DUF1666)-RELATED"/>
    <property type="match status" value="1"/>
</dbReference>
<dbReference type="PANTHER" id="PTHR46741">
    <property type="entry name" value="OS09G0413600 PROTEIN"/>
    <property type="match status" value="1"/>
</dbReference>
<organism evidence="2 3">
    <name type="scientific">Trapa natans</name>
    <name type="common">Water chestnut</name>
    <dbReference type="NCBI Taxonomy" id="22666"/>
    <lineage>
        <taxon>Eukaryota</taxon>
        <taxon>Viridiplantae</taxon>
        <taxon>Streptophyta</taxon>
        <taxon>Embryophyta</taxon>
        <taxon>Tracheophyta</taxon>
        <taxon>Spermatophyta</taxon>
        <taxon>Magnoliopsida</taxon>
        <taxon>eudicotyledons</taxon>
        <taxon>Gunneridae</taxon>
        <taxon>Pentapetalae</taxon>
        <taxon>rosids</taxon>
        <taxon>malvids</taxon>
        <taxon>Myrtales</taxon>
        <taxon>Lythraceae</taxon>
        <taxon>Trapa</taxon>
    </lineage>
</organism>
<sequence length="156" mass="17814">MGLLPYRALMLLIFIGILSVKPTGISALRSLGAMATEDHRRFLEGTSTSHGGFIPYAASKRRKERKLKDVLRSGNCIVKQFQKSRGRGDRRLISAVLAQVEVRLISRVLNMARLTRDQVVWCHEKLDRIIFVGRKIHLDPSFLLFLFRFNRVGPLI</sequence>
<gene>
    <name evidence="2" type="ORF">SAY86_008336</name>
</gene>
<dbReference type="EMBL" id="JAXQNO010000024">
    <property type="protein sequence ID" value="KAK4762568.1"/>
    <property type="molecule type" value="Genomic_DNA"/>
</dbReference>
<comment type="caution">
    <text evidence="2">The sequence shown here is derived from an EMBL/GenBank/DDBJ whole genome shotgun (WGS) entry which is preliminary data.</text>
</comment>
<feature type="signal peptide" evidence="1">
    <location>
        <begin position="1"/>
        <end position="27"/>
    </location>
</feature>
<accession>A0AAN7K661</accession>
<dbReference type="Pfam" id="PF07891">
    <property type="entry name" value="DUF1666"/>
    <property type="match status" value="1"/>
</dbReference>
<feature type="chain" id="PRO_5042858278" evidence="1">
    <location>
        <begin position="28"/>
        <end position="156"/>
    </location>
</feature>